<dbReference type="InterPro" id="IPR029026">
    <property type="entry name" value="tRNA_m1G_MTases_N"/>
</dbReference>
<reference evidence="4" key="2">
    <citation type="submission" date="2020-09" db="EMBL/GenBank/DDBJ databases">
        <authorList>
            <person name="Sun Q."/>
            <person name="Zhou Y."/>
        </authorList>
    </citation>
    <scope>NUCLEOTIDE SEQUENCE</scope>
    <source>
        <strain evidence="4">CGMCC 4.7306</strain>
    </source>
</reference>
<accession>A0A917S767</accession>
<dbReference type="RefSeq" id="WP_188895275.1">
    <property type="nucleotide sequence ID" value="NZ_BMMZ01000004.1"/>
</dbReference>
<evidence type="ECO:0000256" key="2">
    <source>
        <dbReference type="ARBA" id="ARBA00022679"/>
    </source>
</evidence>
<feature type="domain" description="tRNA/rRNA methyltransferase SpoU type" evidence="3">
    <location>
        <begin position="122"/>
        <end position="260"/>
    </location>
</feature>
<organism evidence="4 5">
    <name type="scientific">Microlunatus endophyticus</name>
    <dbReference type="NCBI Taxonomy" id="1716077"/>
    <lineage>
        <taxon>Bacteria</taxon>
        <taxon>Bacillati</taxon>
        <taxon>Actinomycetota</taxon>
        <taxon>Actinomycetes</taxon>
        <taxon>Propionibacteriales</taxon>
        <taxon>Propionibacteriaceae</taxon>
        <taxon>Microlunatus</taxon>
    </lineage>
</organism>
<keyword evidence="5" id="KW-1185">Reference proteome</keyword>
<evidence type="ECO:0000313" key="4">
    <source>
        <dbReference type="EMBL" id="GGL62558.1"/>
    </source>
</evidence>
<dbReference type="Proteomes" id="UP000613840">
    <property type="component" value="Unassembled WGS sequence"/>
</dbReference>
<dbReference type="EMBL" id="BMMZ01000004">
    <property type="protein sequence ID" value="GGL62558.1"/>
    <property type="molecule type" value="Genomic_DNA"/>
</dbReference>
<dbReference type="InterPro" id="IPR051259">
    <property type="entry name" value="rRNA_Methyltransferase"/>
</dbReference>
<sequence>MAADLRALRAVGAAHPDVRHALQVGRGAEPGLLLISGLWAHRAVLDAGIAVESFFCTPELLYSDEGRGLAEVVATRSGVAYQVSEKTIGRLSDSHRSVDGIASVIRMPQWHRDEVALGAEPLVVVADGLASPGNLGTVIRTMDACGADLLIMTGTRARTSAGTVFKGSRGRTLTVPHITIESPAEAAAWLRSRSIAIKIADADGSVAYTAADWSGPTAIVLGNEHSGPSQAWRGFDRVRIPMLGHADSLNVAVSAGVLLFHARFQRDR</sequence>
<dbReference type="PANTHER" id="PTHR43191">
    <property type="entry name" value="RRNA METHYLTRANSFERASE 3"/>
    <property type="match status" value="1"/>
</dbReference>
<dbReference type="Pfam" id="PF00588">
    <property type="entry name" value="SpoU_methylase"/>
    <property type="match status" value="1"/>
</dbReference>
<comment type="caution">
    <text evidence="4">The sequence shown here is derived from an EMBL/GenBank/DDBJ whole genome shotgun (WGS) entry which is preliminary data.</text>
</comment>
<evidence type="ECO:0000313" key="5">
    <source>
        <dbReference type="Proteomes" id="UP000613840"/>
    </source>
</evidence>
<dbReference type="Gene3D" id="3.30.1330.30">
    <property type="match status" value="1"/>
</dbReference>
<proteinExistence type="predicted"/>
<dbReference type="GO" id="GO:0032259">
    <property type="term" value="P:methylation"/>
    <property type="evidence" value="ECO:0007669"/>
    <property type="project" value="UniProtKB-KW"/>
</dbReference>
<dbReference type="InterPro" id="IPR001537">
    <property type="entry name" value="SpoU_MeTrfase"/>
</dbReference>
<keyword evidence="1 4" id="KW-0489">Methyltransferase</keyword>
<protein>
    <submittedName>
        <fullName evidence="4">23S rRNA methyltransferase</fullName>
    </submittedName>
</protein>
<reference evidence="4" key="1">
    <citation type="journal article" date="2014" name="Int. J. Syst. Evol. Microbiol.">
        <title>Complete genome sequence of Corynebacterium casei LMG S-19264T (=DSM 44701T), isolated from a smear-ripened cheese.</title>
        <authorList>
            <consortium name="US DOE Joint Genome Institute (JGI-PGF)"/>
            <person name="Walter F."/>
            <person name="Albersmeier A."/>
            <person name="Kalinowski J."/>
            <person name="Ruckert C."/>
        </authorList>
    </citation>
    <scope>NUCLEOTIDE SEQUENCE</scope>
    <source>
        <strain evidence="4">CGMCC 4.7306</strain>
    </source>
</reference>
<dbReference type="GO" id="GO:0003723">
    <property type="term" value="F:RNA binding"/>
    <property type="evidence" value="ECO:0007669"/>
    <property type="project" value="InterPro"/>
</dbReference>
<keyword evidence="2" id="KW-0808">Transferase</keyword>
<gene>
    <name evidence="4" type="ORF">GCM10011575_21380</name>
</gene>
<dbReference type="GO" id="GO:0006396">
    <property type="term" value="P:RNA processing"/>
    <property type="evidence" value="ECO:0007669"/>
    <property type="project" value="InterPro"/>
</dbReference>
<dbReference type="PANTHER" id="PTHR43191:SF2">
    <property type="entry name" value="RRNA METHYLTRANSFERASE 3, MITOCHONDRIAL"/>
    <property type="match status" value="1"/>
</dbReference>
<dbReference type="InterPro" id="IPR029064">
    <property type="entry name" value="Ribosomal_eL30-like_sf"/>
</dbReference>
<dbReference type="Gene3D" id="3.40.1280.10">
    <property type="match status" value="1"/>
</dbReference>
<dbReference type="GO" id="GO:0008173">
    <property type="term" value="F:RNA methyltransferase activity"/>
    <property type="evidence" value="ECO:0007669"/>
    <property type="project" value="InterPro"/>
</dbReference>
<dbReference type="AlphaFoldDB" id="A0A917S767"/>
<dbReference type="SUPFAM" id="SSF75217">
    <property type="entry name" value="alpha/beta knot"/>
    <property type="match status" value="1"/>
</dbReference>
<evidence type="ECO:0000259" key="3">
    <source>
        <dbReference type="Pfam" id="PF00588"/>
    </source>
</evidence>
<evidence type="ECO:0000256" key="1">
    <source>
        <dbReference type="ARBA" id="ARBA00022603"/>
    </source>
</evidence>
<dbReference type="InterPro" id="IPR029028">
    <property type="entry name" value="Alpha/beta_knot_MTases"/>
</dbReference>
<name>A0A917S767_9ACTN</name>